<sequence>KREHPLAFLGLILALKGATSEMAAWVQAIGSVAAILAAISIAGRQTRAASTDKLERDRVVLEAIIALSERAGYAVKRLYEKTSPNSRSAEDVAYVQASYQAFLSVDLLSLPNVSIFDQVMIVRSNLEVALQQAELTYQYLDSGSKSGAHSMIHSAALIIIGAVFNLKLLRTI</sequence>
<accession>A0A3M6F2J9</accession>
<dbReference type="Proteomes" id="UP000269872">
    <property type="component" value="Unassembled WGS sequence"/>
</dbReference>
<name>A0A3M6F2J9_9PSED</name>
<evidence type="ECO:0000313" key="2">
    <source>
        <dbReference type="Proteomes" id="UP000269872"/>
    </source>
</evidence>
<protein>
    <submittedName>
        <fullName evidence="1">Uncharacterized protein</fullName>
    </submittedName>
</protein>
<gene>
    <name evidence="1" type="ORF">ALP05_01757</name>
</gene>
<organism evidence="1 2">
    <name type="scientific">Pseudomonas caricapapayae</name>
    <dbReference type="NCBI Taxonomy" id="46678"/>
    <lineage>
        <taxon>Bacteria</taxon>
        <taxon>Pseudomonadati</taxon>
        <taxon>Pseudomonadota</taxon>
        <taxon>Gammaproteobacteria</taxon>
        <taxon>Pseudomonadales</taxon>
        <taxon>Pseudomonadaceae</taxon>
        <taxon>Pseudomonas</taxon>
    </lineage>
</organism>
<reference evidence="1 2" key="1">
    <citation type="submission" date="2018-08" db="EMBL/GenBank/DDBJ databases">
        <title>Recombination of ecologically and evolutionarily significant loci maintains genetic cohesion in the Pseudomonas syringae species complex.</title>
        <authorList>
            <person name="Dillon M."/>
            <person name="Thakur S."/>
            <person name="Almeida R.N.D."/>
            <person name="Weir B.S."/>
            <person name="Guttman D.S."/>
        </authorList>
    </citation>
    <scope>NUCLEOTIDE SEQUENCE [LARGE SCALE GENOMIC DNA]</scope>
    <source>
        <strain evidence="1 2">ICMP 7496</strain>
    </source>
</reference>
<proteinExistence type="predicted"/>
<comment type="caution">
    <text evidence="1">The sequence shown here is derived from an EMBL/GenBank/DDBJ whole genome shotgun (WGS) entry which is preliminary data.</text>
</comment>
<feature type="non-terminal residue" evidence="1">
    <location>
        <position position="1"/>
    </location>
</feature>
<evidence type="ECO:0000313" key="1">
    <source>
        <dbReference type="EMBL" id="RMV74740.1"/>
    </source>
</evidence>
<dbReference type="AlphaFoldDB" id="A0A3M6F2J9"/>
<dbReference type="EMBL" id="RBUY01000104">
    <property type="protein sequence ID" value="RMV74740.1"/>
    <property type="molecule type" value="Genomic_DNA"/>
</dbReference>
<dbReference type="RefSeq" id="WP_223813457.1">
    <property type="nucleotide sequence ID" value="NZ_RBUY01000104.1"/>
</dbReference>